<evidence type="ECO:0000256" key="2">
    <source>
        <dbReference type="ARBA" id="ARBA00022525"/>
    </source>
</evidence>
<dbReference type="Pfam" id="PF00024">
    <property type="entry name" value="PAN_1"/>
    <property type="match status" value="1"/>
</dbReference>
<dbReference type="PANTHER" id="PTHR22906">
    <property type="entry name" value="PROPERDIN"/>
    <property type="match status" value="1"/>
</dbReference>
<accession>A0A6P4XE93</accession>
<evidence type="ECO:0000256" key="8">
    <source>
        <dbReference type="SAM" id="SignalP"/>
    </source>
</evidence>
<feature type="region of interest" description="Disordered" evidence="7">
    <location>
        <begin position="720"/>
        <end position="748"/>
    </location>
</feature>
<evidence type="ECO:0000313" key="12">
    <source>
        <dbReference type="RefSeq" id="XP_019614875.1"/>
    </source>
</evidence>
<evidence type="ECO:0000256" key="3">
    <source>
        <dbReference type="ARBA" id="ARBA00022729"/>
    </source>
</evidence>
<evidence type="ECO:0000259" key="10">
    <source>
        <dbReference type="PROSITE" id="PS51212"/>
    </source>
</evidence>
<gene>
    <name evidence="12" type="primary">LOC109462743</name>
</gene>
<reference evidence="12" key="1">
    <citation type="submission" date="2025-08" db="UniProtKB">
        <authorList>
            <consortium name="RefSeq"/>
        </authorList>
    </citation>
    <scope>IDENTIFICATION</scope>
    <source>
        <tissue evidence="12">Gonad</tissue>
    </source>
</reference>
<protein>
    <submittedName>
        <fullName evidence="12">Uncharacterized protein LOC109462743</fullName>
    </submittedName>
</protein>
<evidence type="ECO:0000256" key="6">
    <source>
        <dbReference type="PROSITE-ProRule" id="PRU00196"/>
    </source>
</evidence>
<dbReference type="InterPro" id="IPR036383">
    <property type="entry name" value="TSP1_rpt_sf"/>
</dbReference>
<dbReference type="Gene3D" id="3.10.250.10">
    <property type="entry name" value="SRCR-like domain"/>
    <property type="match status" value="1"/>
</dbReference>
<dbReference type="AlphaFoldDB" id="A0A6P4XE93"/>
<dbReference type="SUPFAM" id="SSF49899">
    <property type="entry name" value="Concanavalin A-like lectins/glucanases"/>
    <property type="match status" value="1"/>
</dbReference>
<keyword evidence="5" id="KW-1015">Disulfide bond</keyword>
<keyword evidence="2" id="KW-0964">Secreted</keyword>
<evidence type="ECO:0000313" key="11">
    <source>
        <dbReference type="Proteomes" id="UP000515135"/>
    </source>
</evidence>
<evidence type="ECO:0000256" key="1">
    <source>
        <dbReference type="ARBA" id="ARBA00004613"/>
    </source>
</evidence>
<name>A0A6P4XE93_BRABE</name>
<dbReference type="SUPFAM" id="SSF56487">
    <property type="entry name" value="SRCR-like"/>
    <property type="match status" value="1"/>
</dbReference>
<dbReference type="Pfam" id="PF00090">
    <property type="entry name" value="TSP_1"/>
    <property type="match status" value="3"/>
</dbReference>
<dbReference type="FunFam" id="2.20.100.10:FF:000001">
    <property type="entry name" value="semaphorin-5A isoform X1"/>
    <property type="match status" value="1"/>
</dbReference>
<dbReference type="KEGG" id="bbel:109462743"/>
<dbReference type="SMART" id="SM00209">
    <property type="entry name" value="TSP1"/>
    <property type="match status" value="3"/>
</dbReference>
<feature type="domain" description="SRCR" evidence="9">
    <location>
        <begin position="258"/>
        <end position="388"/>
    </location>
</feature>
<feature type="chain" id="PRO_5027776902" evidence="8">
    <location>
        <begin position="23"/>
        <end position="748"/>
    </location>
</feature>
<evidence type="ECO:0000256" key="4">
    <source>
        <dbReference type="ARBA" id="ARBA00022737"/>
    </source>
</evidence>
<keyword evidence="11" id="KW-1185">Reference proteome</keyword>
<dbReference type="OrthoDB" id="16692at2759"/>
<dbReference type="PROSITE" id="PS50287">
    <property type="entry name" value="SRCR_2"/>
    <property type="match status" value="1"/>
</dbReference>
<dbReference type="GO" id="GO:0016020">
    <property type="term" value="C:membrane"/>
    <property type="evidence" value="ECO:0007669"/>
    <property type="project" value="InterPro"/>
</dbReference>
<feature type="signal peptide" evidence="8">
    <location>
        <begin position="1"/>
        <end position="22"/>
    </location>
</feature>
<dbReference type="SUPFAM" id="SSF82895">
    <property type="entry name" value="TSP-1 type 1 repeat"/>
    <property type="match status" value="1"/>
</dbReference>
<dbReference type="Pfam" id="PF13385">
    <property type="entry name" value="Laminin_G_3"/>
    <property type="match status" value="1"/>
</dbReference>
<organism evidence="11 12">
    <name type="scientific">Branchiostoma belcheri</name>
    <name type="common">Amphioxus</name>
    <dbReference type="NCBI Taxonomy" id="7741"/>
    <lineage>
        <taxon>Eukaryota</taxon>
        <taxon>Metazoa</taxon>
        <taxon>Chordata</taxon>
        <taxon>Cephalochordata</taxon>
        <taxon>Leptocardii</taxon>
        <taxon>Amphioxiformes</taxon>
        <taxon>Branchiostomatidae</taxon>
        <taxon>Branchiostoma</taxon>
    </lineage>
</organism>
<keyword evidence="4" id="KW-0677">Repeat</keyword>
<dbReference type="GeneID" id="109462743"/>
<sequence>MAGWWLLGGALAAVMLISGATAAFNPALDAFSRAVALDRTLADIPHRLLCHELCLKDASCASFQYNPTSRECRISIAAEGLEDRPGDGVDDSLHDLSLDGLLPAASDADSRPDCSSEPDACISGHVCQETCEHDGAMTCKCRSTTWDRGGCRSVDVGSWQEWQPWGDCSATCGGGVKTRTRTCSDQYGGNTCVGRSTETRACAETPCPVWSEWSGWTKCRRCGKSRTRSRTCPSPGKCHGDPEEKSACMGSTECNTHVRLQRGLYVTDGWVEVWDQLNGYWRPLCGEWNQQNGRVACRHVGFKDAEEATPLDIMSLGCFNDTPSEKSPEEEAWNTTLNGPSMTSSSPADCLAFCRLRGFKYAAIRSGDMCQCGRGYARNGEELPSMCNQPCAADPTRTCGSRANDHLNDVFTYAPLGNGMYFPMDEKRAHNGEIVGNPSVESHGGAGLVDGIVGRALYLNGNNQWAKSEKLDGSCLGSTVQCIHDSFSLGLWIKLMDVPDSDRYYLSTGGHTQSSYGFSLWYNVDEGKGPGFNVRHALASCKTHFALPIGVWMHLVLSWKVPCDVNIFINSTRVPDPELKSEAPTQLDDYDRYTALAIGAPNNKDTVKGVSGHAVLDELRFWDRKLSGKEIYQVMMHDLRMSGDHYHPPPGSEVMKGEYKCSGEEPLLGMCEHEEDSSLADELCDASNLAFVRCIPYGRWDGWSTWTDCADGQTRRTRKCSTPSPHYEGDCRDSPGKGQQSRACQLSP</sequence>
<dbReference type="RefSeq" id="XP_019614875.1">
    <property type="nucleotide sequence ID" value="XM_019759316.1"/>
</dbReference>
<dbReference type="PROSITE" id="PS50092">
    <property type="entry name" value="TSP1"/>
    <property type="match status" value="3"/>
</dbReference>
<evidence type="ECO:0000256" key="7">
    <source>
        <dbReference type="SAM" id="MobiDB-lite"/>
    </source>
</evidence>
<dbReference type="InterPro" id="IPR036772">
    <property type="entry name" value="SRCR-like_dom_sf"/>
</dbReference>
<comment type="subcellular location">
    <subcellularLocation>
        <location evidence="1">Secreted</location>
    </subcellularLocation>
</comment>
<feature type="domain" description="WSC" evidence="10">
    <location>
        <begin position="312"/>
        <end position="414"/>
    </location>
</feature>
<dbReference type="PRINTS" id="PR01705">
    <property type="entry name" value="TSP1REPEAT"/>
</dbReference>
<dbReference type="PANTHER" id="PTHR22906:SF43">
    <property type="entry name" value="PROPERDIN"/>
    <property type="match status" value="1"/>
</dbReference>
<dbReference type="PROSITE" id="PS51212">
    <property type="entry name" value="WSC"/>
    <property type="match status" value="1"/>
</dbReference>
<evidence type="ECO:0000259" key="9">
    <source>
        <dbReference type="PROSITE" id="PS50287"/>
    </source>
</evidence>
<dbReference type="Gene3D" id="2.20.100.10">
    <property type="entry name" value="Thrombospondin type-1 (TSP1) repeat"/>
    <property type="match status" value="1"/>
</dbReference>
<dbReference type="Pfam" id="PF01822">
    <property type="entry name" value="WSC"/>
    <property type="match status" value="1"/>
</dbReference>
<dbReference type="InterPro" id="IPR002889">
    <property type="entry name" value="WSC_carb-bd"/>
</dbReference>
<dbReference type="Proteomes" id="UP000515135">
    <property type="component" value="Unplaced"/>
</dbReference>
<evidence type="ECO:0000256" key="5">
    <source>
        <dbReference type="ARBA" id="ARBA00023157"/>
    </source>
</evidence>
<dbReference type="InterPro" id="IPR003609">
    <property type="entry name" value="Pan_app"/>
</dbReference>
<comment type="caution">
    <text evidence="6">Lacks conserved residue(s) required for the propagation of feature annotation.</text>
</comment>
<feature type="compositionally biased region" description="Polar residues" evidence="7">
    <location>
        <begin position="737"/>
        <end position="748"/>
    </location>
</feature>
<proteinExistence type="predicted"/>
<dbReference type="InterPro" id="IPR013320">
    <property type="entry name" value="ConA-like_dom_sf"/>
</dbReference>
<dbReference type="InterPro" id="IPR052065">
    <property type="entry name" value="Compl_asym_regulator"/>
</dbReference>
<dbReference type="InterPro" id="IPR000884">
    <property type="entry name" value="TSP1_rpt"/>
</dbReference>
<dbReference type="InterPro" id="IPR001190">
    <property type="entry name" value="SRCR"/>
</dbReference>
<dbReference type="Gene3D" id="2.60.120.200">
    <property type="match status" value="1"/>
</dbReference>
<keyword evidence="3 8" id="KW-0732">Signal</keyword>